<dbReference type="Pfam" id="PF12796">
    <property type="entry name" value="Ank_2"/>
    <property type="match status" value="2"/>
</dbReference>
<keyword evidence="1" id="KW-0677">Repeat</keyword>
<feature type="repeat" description="ANK" evidence="3">
    <location>
        <begin position="228"/>
        <end position="260"/>
    </location>
</feature>
<dbReference type="GO" id="GO:0005634">
    <property type="term" value="C:nucleus"/>
    <property type="evidence" value="ECO:0007669"/>
    <property type="project" value="TreeGrafter"/>
</dbReference>
<feature type="repeat" description="ANK" evidence="3">
    <location>
        <begin position="294"/>
        <end position="326"/>
    </location>
</feature>
<evidence type="ECO:0000313" key="6">
    <source>
        <dbReference type="Proteomes" id="UP000694559"/>
    </source>
</evidence>
<dbReference type="PROSITE" id="PS50088">
    <property type="entry name" value="ANK_REPEAT"/>
    <property type="match status" value="4"/>
</dbReference>
<evidence type="ECO:0000256" key="1">
    <source>
        <dbReference type="ARBA" id="ARBA00022737"/>
    </source>
</evidence>
<feature type="coiled-coil region" evidence="4">
    <location>
        <begin position="96"/>
        <end position="137"/>
    </location>
</feature>
<dbReference type="AlphaFoldDB" id="A0A8C6VQN3"/>
<name>A0A8C6VQN3_NAJNA</name>
<dbReference type="GO" id="GO:0006357">
    <property type="term" value="P:regulation of transcription by RNA polymerase II"/>
    <property type="evidence" value="ECO:0007669"/>
    <property type="project" value="TreeGrafter"/>
</dbReference>
<evidence type="ECO:0000256" key="4">
    <source>
        <dbReference type="SAM" id="Coils"/>
    </source>
</evidence>
<dbReference type="OMA" id="AGPWWES"/>
<dbReference type="SMART" id="SM00248">
    <property type="entry name" value="ANK"/>
    <property type="match status" value="4"/>
</dbReference>
<dbReference type="Ensembl" id="ENSNNAT00000007872.1">
    <property type="protein sequence ID" value="ENSNNAP00000007502.1"/>
    <property type="gene ID" value="ENSNNAG00000005066.1"/>
</dbReference>
<dbReference type="SUPFAM" id="SSF48403">
    <property type="entry name" value="Ankyrin repeat"/>
    <property type="match status" value="1"/>
</dbReference>
<accession>A0A8C6VQN3</accession>
<organism evidence="5 6">
    <name type="scientific">Naja naja</name>
    <name type="common">Indian cobra</name>
    <dbReference type="NCBI Taxonomy" id="35670"/>
    <lineage>
        <taxon>Eukaryota</taxon>
        <taxon>Metazoa</taxon>
        <taxon>Chordata</taxon>
        <taxon>Craniata</taxon>
        <taxon>Vertebrata</taxon>
        <taxon>Euteleostomi</taxon>
        <taxon>Lepidosauria</taxon>
        <taxon>Squamata</taxon>
        <taxon>Bifurcata</taxon>
        <taxon>Unidentata</taxon>
        <taxon>Episquamata</taxon>
        <taxon>Toxicofera</taxon>
        <taxon>Serpentes</taxon>
        <taxon>Colubroidea</taxon>
        <taxon>Elapidae</taxon>
        <taxon>Elapinae</taxon>
        <taxon>Naja</taxon>
    </lineage>
</organism>
<sequence length="360" mass="40425">MALQQSSCWAQVGARGVFGWQPKSTLPCDRINAAGQARRWRESTAAFQGRIMEILSIQQLVSEERPEEKVGCFAARTRGAAWEPERWRSGPAGPWWESVEREKQKAEDEKKKKLEALNNARLKIDTLEDLAAIVKHRKQKKKKCKKVVLPKPQEPEIVIRSVEPEQFLDAALENRILVIDKYLADGGDPNTYDKFKCTALHRACLRGHKEIVDKLLEAGAQLEPRDMLEATPLFWACRGGHLDILKGLISRGAKISTRDKLWSTPLHVAVRTGHSDCAEHLIACGAKINAQDKEGDTPIHDAVRLGRFQAVKTLLMYGANLSIQNEEAVTPVDLVKDWQTGIRETLQMCANRQQGLARSC</sequence>
<dbReference type="PROSITE" id="PS50297">
    <property type="entry name" value="ANK_REP_REGION"/>
    <property type="match status" value="4"/>
</dbReference>
<feature type="repeat" description="ANK" evidence="3">
    <location>
        <begin position="261"/>
        <end position="293"/>
    </location>
</feature>
<evidence type="ECO:0008006" key="7">
    <source>
        <dbReference type="Google" id="ProtNLM"/>
    </source>
</evidence>
<dbReference type="PANTHER" id="PTHR24126:SF45">
    <property type="entry name" value="ANKYRIN REPEAT DOMAIN 23"/>
    <property type="match status" value="1"/>
</dbReference>
<dbReference type="PANTHER" id="PTHR24126">
    <property type="entry name" value="ANKYRIN REPEAT, PH AND SEC7 DOMAIN CONTAINING PROTEIN SECG-RELATED"/>
    <property type="match status" value="1"/>
</dbReference>
<feature type="repeat" description="ANK" evidence="3">
    <location>
        <begin position="198"/>
        <end position="227"/>
    </location>
</feature>
<dbReference type="Proteomes" id="UP000694559">
    <property type="component" value="Unplaced"/>
</dbReference>
<reference evidence="5" key="1">
    <citation type="submission" date="2025-08" db="UniProtKB">
        <authorList>
            <consortium name="Ensembl"/>
        </authorList>
    </citation>
    <scope>IDENTIFICATION</scope>
</reference>
<evidence type="ECO:0000256" key="3">
    <source>
        <dbReference type="PROSITE-ProRule" id="PRU00023"/>
    </source>
</evidence>
<dbReference type="GO" id="GO:0061629">
    <property type="term" value="F:RNA polymerase II-specific DNA-binding transcription factor binding"/>
    <property type="evidence" value="ECO:0007669"/>
    <property type="project" value="TreeGrafter"/>
</dbReference>
<proteinExistence type="predicted"/>
<reference evidence="5" key="2">
    <citation type="submission" date="2025-09" db="UniProtKB">
        <authorList>
            <consortium name="Ensembl"/>
        </authorList>
    </citation>
    <scope>IDENTIFICATION</scope>
</reference>
<keyword evidence="6" id="KW-1185">Reference proteome</keyword>
<protein>
    <recommendedName>
        <fullName evidence="7">Ankyrin repeat domain-containing protein 23</fullName>
    </recommendedName>
</protein>
<dbReference type="InterPro" id="IPR036770">
    <property type="entry name" value="Ankyrin_rpt-contain_sf"/>
</dbReference>
<dbReference type="OrthoDB" id="9995210at2759"/>
<keyword evidence="4" id="KW-0175">Coiled coil</keyword>
<dbReference type="InterPro" id="IPR002110">
    <property type="entry name" value="Ankyrin_rpt"/>
</dbReference>
<dbReference type="GeneTree" id="ENSGT00940000153956"/>
<evidence type="ECO:0000256" key="2">
    <source>
        <dbReference type="ARBA" id="ARBA00023043"/>
    </source>
</evidence>
<dbReference type="Gene3D" id="1.25.40.20">
    <property type="entry name" value="Ankyrin repeat-containing domain"/>
    <property type="match status" value="2"/>
</dbReference>
<evidence type="ECO:0000313" key="5">
    <source>
        <dbReference type="Ensembl" id="ENSNNAP00000007502.1"/>
    </source>
</evidence>
<keyword evidence="2 3" id="KW-0040">ANK repeat</keyword>